<dbReference type="Pfam" id="PF00646">
    <property type="entry name" value="F-box"/>
    <property type="match status" value="1"/>
</dbReference>
<dbReference type="InterPro" id="IPR036047">
    <property type="entry name" value="F-box-like_dom_sf"/>
</dbReference>
<evidence type="ECO:0000313" key="2">
    <source>
        <dbReference type="EMBL" id="KAG2635901.1"/>
    </source>
</evidence>
<reference evidence="2" key="1">
    <citation type="submission" date="2020-05" db="EMBL/GenBank/DDBJ databases">
        <title>WGS assembly of Panicum virgatum.</title>
        <authorList>
            <person name="Lovell J.T."/>
            <person name="Jenkins J."/>
            <person name="Shu S."/>
            <person name="Juenger T.E."/>
            <person name="Schmutz J."/>
        </authorList>
    </citation>
    <scope>NUCLEOTIDE SEQUENCE</scope>
    <source>
        <strain evidence="2">AP13</strain>
    </source>
</reference>
<dbReference type="Proteomes" id="UP000823388">
    <property type="component" value="Chromosome 2N"/>
</dbReference>
<sequence length="315" mass="34976">MTPPPPLFDELLEEVLLRIPPNDPASLLRAALVCKRWGRLVSGRGFRHRFRDFHRTPPMLGAIINFKGFVPTSSFRCQVPADLRRDCMVLDASHGHVLFHNIRRVDETWDPTLYVWDPITGEKMELPRLSRVPDPNLWLSNFAVLCAAAGCNHLDCCNGPFIVVFVVVGRNRSETFARVYSSEVGQWGEPTFAPHINDSLGCIDNLDLMPGAIVGDALYFMFHTTDAVLKFDLATREMATIHLPDTTFSRPIALIATEDGCLGFAGTKERALHLWSRVAGPSGEAGWAQSRVIELDTILPANAISRTPIMLGSVC</sequence>
<accession>A0A8T0VGK5</accession>
<dbReference type="PANTHER" id="PTHR32133:SF386">
    <property type="entry name" value="F-BOX DOMAIN-CONTAINING PROTEIN"/>
    <property type="match status" value="1"/>
</dbReference>
<protein>
    <recommendedName>
        <fullName evidence="1">F-box domain-containing protein</fullName>
    </recommendedName>
</protein>
<feature type="domain" description="F-box" evidence="1">
    <location>
        <begin position="7"/>
        <end position="50"/>
    </location>
</feature>
<comment type="caution">
    <text evidence="2">The sequence shown here is derived from an EMBL/GenBank/DDBJ whole genome shotgun (WGS) entry which is preliminary data.</text>
</comment>
<dbReference type="EMBL" id="CM029040">
    <property type="protein sequence ID" value="KAG2635901.1"/>
    <property type="molecule type" value="Genomic_DNA"/>
</dbReference>
<name>A0A8T0VGK5_PANVG</name>
<dbReference type="Gene3D" id="1.20.1280.50">
    <property type="match status" value="1"/>
</dbReference>
<proteinExistence type="predicted"/>
<dbReference type="SUPFAM" id="SSF81383">
    <property type="entry name" value="F-box domain"/>
    <property type="match status" value="1"/>
</dbReference>
<dbReference type="AlphaFoldDB" id="A0A8T0VGK5"/>
<keyword evidence="3" id="KW-1185">Reference proteome</keyword>
<dbReference type="SMART" id="SM00256">
    <property type="entry name" value="FBOX"/>
    <property type="match status" value="1"/>
</dbReference>
<organism evidence="2 3">
    <name type="scientific">Panicum virgatum</name>
    <name type="common">Blackwell switchgrass</name>
    <dbReference type="NCBI Taxonomy" id="38727"/>
    <lineage>
        <taxon>Eukaryota</taxon>
        <taxon>Viridiplantae</taxon>
        <taxon>Streptophyta</taxon>
        <taxon>Embryophyta</taxon>
        <taxon>Tracheophyta</taxon>
        <taxon>Spermatophyta</taxon>
        <taxon>Magnoliopsida</taxon>
        <taxon>Liliopsida</taxon>
        <taxon>Poales</taxon>
        <taxon>Poaceae</taxon>
        <taxon>PACMAD clade</taxon>
        <taxon>Panicoideae</taxon>
        <taxon>Panicodae</taxon>
        <taxon>Paniceae</taxon>
        <taxon>Panicinae</taxon>
        <taxon>Panicum</taxon>
        <taxon>Panicum sect. Hiantes</taxon>
    </lineage>
</organism>
<gene>
    <name evidence="2" type="ORF">PVAP13_2NG405000</name>
</gene>
<dbReference type="PANTHER" id="PTHR32133">
    <property type="entry name" value="OS07G0120400 PROTEIN"/>
    <property type="match status" value="1"/>
</dbReference>
<evidence type="ECO:0000259" key="1">
    <source>
        <dbReference type="SMART" id="SM00256"/>
    </source>
</evidence>
<evidence type="ECO:0000313" key="3">
    <source>
        <dbReference type="Proteomes" id="UP000823388"/>
    </source>
</evidence>
<dbReference type="InterPro" id="IPR056594">
    <property type="entry name" value="AT5G49610-like_b-prop"/>
</dbReference>
<dbReference type="OrthoDB" id="682170at2759"/>
<dbReference type="Pfam" id="PF23635">
    <property type="entry name" value="Beta-prop_AT5G49610-like"/>
    <property type="match status" value="1"/>
</dbReference>
<dbReference type="InterPro" id="IPR001810">
    <property type="entry name" value="F-box_dom"/>
</dbReference>